<gene>
    <name evidence="7" type="ORF">GCM10010430_29500</name>
</gene>
<dbReference type="PRINTS" id="PR00834">
    <property type="entry name" value="PROTEASES2C"/>
</dbReference>
<comment type="caution">
    <text evidence="7">The sequence shown here is derived from an EMBL/GenBank/DDBJ whole genome shotgun (WGS) entry which is preliminary data.</text>
</comment>
<dbReference type="Pfam" id="PF13180">
    <property type="entry name" value="PDZ_2"/>
    <property type="match status" value="1"/>
</dbReference>
<feature type="domain" description="PDZ" evidence="6">
    <location>
        <begin position="457"/>
        <end position="526"/>
    </location>
</feature>
<dbReference type="PANTHER" id="PTHR43343:SF3">
    <property type="entry name" value="PROTEASE DO-LIKE 8, CHLOROPLASTIC"/>
    <property type="match status" value="1"/>
</dbReference>
<feature type="region of interest" description="Disordered" evidence="4">
    <location>
        <begin position="1"/>
        <end position="169"/>
    </location>
</feature>
<feature type="compositionally biased region" description="Low complexity" evidence="4">
    <location>
        <begin position="107"/>
        <end position="117"/>
    </location>
</feature>
<dbReference type="Pfam" id="PF13365">
    <property type="entry name" value="Trypsin_2"/>
    <property type="match status" value="1"/>
</dbReference>
<dbReference type="Proteomes" id="UP001500305">
    <property type="component" value="Unassembled WGS sequence"/>
</dbReference>
<keyword evidence="3" id="KW-0378">Hydrolase</keyword>
<dbReference type="SMART" id="SM00228">
    <property type="entry name" value="PDZ"/>
    <property type="match status" value="1"/>
</dbReference>
<dbReference type="Gene3D" id="2.40.10.10">
    <property type="entry name" value="Trypsin-like serine proteases"/>
    <property type="match status" value="2"/>
</dbReference>
<keyword evidence="8" id="KW-1185">Reference proteome</keyword>
<evidence type="ECO:0000256" key="3">
    <source>
        <dbReference type="ARBA" id="ARBA00022801"/>
    </source>
</evidence>
<accession>A0ABN3E1X9</accession>
<evidence type="ECO:0000256" key="2">
    <source>
        <dbReference type="ARBA" id="ARBA00022670"/>
    </source>
</evidence>
<dbReference type="InterPro" id="IPR036034">
    <property type="entry name" value="PDZ_sf"/>
</dbReference>
<dbReference type="PANTHER" id="PTHR43343">
    <property type="entry name" value="PEPTIDASE S12"/>
    <property type="match status" value="1"/>
</dbReference>
<dbReference type="InterPro" id="IPR043504">
    <property type="entry name" value="Peptidase_S1_PA_chymotrypsin"/>
</dbReference>
<dbReference type="EMBL" id="BAAATR010000011">
    <property type="protein sequence ID" value="GAA2245692.1"/>
    <property type="molecule type" value="Genomic_DNA"/>
</dbReference>
<keyword evidence="2" id="KW-0645">Protease</keyword>
<feature type="compositionally biased region" description="Low complexity" evidence="4">
    <location>
        <begin position="24"/>
        <end position="43"/>
    </location>
</feature>
<feature type="compositionally biased region" description="Low complexity" evidence="4">
    <location>
        <begin position="56"/>
        <end position="76"/>
    </location>
</feature>
<dbReference type="InterPro" id="IPR001940">
    <property type="entry name" value="Peptidase_S1C"/>
</dbReference>
<evidence type="ECO:0000259" key="6">
    <source>
        <dbReference type="SMART" id="SM00228"/>
    </source>
</evidence>
<dbReference type="RefSeq" id="WP_344636807.1">
    <property type="nucleotide sequence ID" value="NZ_BAAATR010000011.1"/>
</dbReference>
<proteinExistence type="inferred from homology"/>
<feature type="compositionally biased region" description="Low complexity" evidence="4">
    <location>
        <begin position="84"/>
        <end position="93"/>
    </location>
</feature>
<dbReference type="InterPro" id="IPR001478">
    <property type="entry name" value="PDZ"/>
</dbReference>
<comment type="similarity">
    <text evidence="1">Belongs to the peptidase S1C family.</text>
</comment>
<name>A0ABN3E1X9_9ACTN</name>
<organism evidence="7 8">
    <name type="scientific">Kitasatospora cystarginea</name>
    <dbReference type="NCBI Taxonomy" id="58350"/>
    <lineage>
        <taxon>Bacteria</taxon>
        <taxon>Bacillati</taxon>
        <taxon>Actinomycetota</taxon>
        <taxon>Actinomycetes</taxon>
        <taxon>Kitasatosporales</taxon>
        <taxon>Streptomycetaceae</taxon>
        <taxon>Kitasatospora</taxon>
    </lineage>
</organism>
<evidence type="ECO:0000256" key="5">
    <source>
        <dbReference type="SAM" id="Phobius"/>
    </source>
</evidence>
<feature type="transmembrane region" description="Helical" evidence="5">
    <location>
        <begin position="175"/>
        <end position="197"/>
    </location>
</feature>
<feature type="compositionally biased region" description="Pro residues" evidence="4">
    <location>
        <begin position="94"/>
        <end position="106"/>
    </location>
</feature>
<keyword evidence="5" id="KW-0472">Membrane</keyword>
<keyword evidence="5" id="KW-0812">Transmembrane</keyword>
<reference evidence="7 8" key="1">
    <citation type="journal article" date="2019" name="Int. J. Syst. Evol. Microbiol.">
        <title>The Global Catalogue of Microorganisms (GCM) 10K type strain sequencing project: providing services to taxonomists for standard genome sequencing and annotation.</title>
        <authorList>
            <consortium name="The Broad Institute Genomics Platform"/>
            <consortium name="The Broad Institute Genome Sequencing Center for Infectious Disease"/>
            <person name="Wu L."/>
            <person name="Ma J."/>
        </authorList>
    </citation>
    <scope>NUCLEOTIDE SEQUENCE [LARGE SCALE GENOMIC DNA]</scope>
    <source>
        <strain evidence="7 8">JCM 7356</strain>
    </source>
</reference>
<sequence length="543" mass="53177">MSTEHASGSAGPEEERSSDGQGAVGPAPDAASAGAAPVVESAPTVALTKLSDAEAAEPSAPAAAGESDAPAPTYLDAPPPTAPAAPAAQSYLDAPPPVVQAPPPAAGNPYAAPAASAEQTTVLGAEGQQHHPFGAGQPLGGWGAPPAGPGEPGVPGYPGKFGAQGSPQPRKRGGLVALIAAVALVAGLAGGAIGATVGGNSGSFTNSGASHTSTTIQAGDKTIDRAPNSIAGIAAKALPSVVTIKAQGSQESGTGTGFVYDTEGHILTNNHVVAPAANGGKLTVKFSDGSAYTASVVGRAQGYDVAVIRLDNPPKDKLVPLPLGDSDKVAVGDATIAIGAPYGLEGTVTTGIVSAKDRPVASGDETGAQSSYMNALQTDASINPGNSGGPLLNSAGAVIGINSAIQSNTGGSGGRAGSIGLGFAIPINQASRVAQDLIKTGTPVYAIIGVLRNDDYKGDGAQIQTGPVQGTPAVTPGGPADQAGLKAGDVITKLGDHPIDSSPTLVSEIWTYKPGDKVSVEYIRDGKTAKTTITLGERKGDTP</sequence>
<evidence type="ECO:0000313" key="8">
    <source>
        <dbReference type="Proteomes" id="UP001500305"/>
    </source>
</evidence>
<protein>
    <recommendedName>
        <fullName evidence="6">PDZ domain-containing protein</fullName>
    </recommendedName>
</protein>
<keyword evidence="5" id="KW-1133">Transmembrane helix</keyword>
<dbReference type="SUPFAM" id="SSF50494">
    <property type="entry name" value="Trypsin-like serine proteases"/>
    <property type="match status" value="1"/>
</dbReference>
<evidence type="ECO:0000313" key="7">
    <source>
        <dbReference type="EMBL" id="GAA2245692.1"/>
    </source>
</evidence>
<dbReference type="SUPFAM" id="SSF50156">
    <property type="entry name" value="PDZ domain-like"/>
    <property type="match status" value="1"/>
</dbReference>
<dbReference type="InterPro" id="IPR009003">
    <property type="entry name" value="Peptidase_S1_PA"/>
</dbReference>
<evidence type="ECO:0000256" key="1">
    <source>
        <dbReference type="ARBA" id="ARBA00010541"/>
    </source>
</evidence>
<dbReference type="Gene3D" id="2.30.42.10">
    <property type="match status" value="1"/>
</dbReference>
<dbReference type="InterPro" id="IPR051201">
    <property type="entry name" value="Chloro_Bact_Ser_Proteases"/>
</dbReference>
<evidence type="ECO:0000256" key="4">
    <source>
        <dbReference type="SAM" id="MobiDB-lite"/>
    </source>
</evidence>